<gene>
    <name evidence="3" type="ORF">OWO01_07365</name>
</gene>
<dbReference type="GO" id="GO:0006487">
    <property type="term" value="P:protein N-linked glycosylation"/>
    <property type="evidence" value="ECO:0007669"/>
    <property type="project" value="TreeGrafter"/>
</dbReference>
<evidence type="ECO:0000313" key="4">
    <source>
        <dbReference type="Proteomes" id="UP001084197"/>
    </source>
</evidence>
<comment type="function">
    <text evidence="1">Catalyzes the conversion of a range of fructosamine 6-phosphates to glucose 6-phosphate and a free amino acid.</text>
</comment>
<dbReference type="PIRSF" id="PIRSF009290">
    <property type="entry name" value="FrlB"/>
    <property type="match status" value="1"/>
</dbReference>
<evidence type="ECO:0000313" key="3">
    <source>
        <dbReference type="EMBL" id="MCZ0703027.1"/>
    </source>
</evidence>
<accession>A0A9J6RCF0</accession>
<dbReference type="InterPro" id="IPR046348">
    <property type="entry name" value="SIS_dom_sf"/>
</dbReference>
<dbReference type="GO" id="GO:0006002">
    <property type="term" value="P:fructose 6-phosphate metabolic process"/>
    <property type="evidence" value="ECO:0007669"/>
    <property type="project" value="TreeGrafter"/>
</dbReference>
<protein>
    <recommendedName>
        <fullName evidence="1">Fructosamine deglycase</fullName>
        <ecNumber evidence="1">3.5.-.-</ecNumber>
    </recommendedName>
</protein>
<sequence>MQVKDVIARIIEKKKDVGGIKEVYYAACGGSYAAFYPTKAFLEKEAKEVKVSLYSSNEFVHNTPVSLGENSVVIVASHKGNTPETIKAATVAKGKGATVIALTWINDSPIVSEADYVIDYSFGPSKEISKEKTMNALLTAVEILNQTEGYEYYSQFMEGRSMIDSIVSNAQKHVEKRAKQFAINHKDDNVIYTMASGAGWGAAYLQSICIFMEMQWINSSTIHTGEFFHGPFEITDANIPFIIQVSEGSTRSLDERALAFLNKYGKRIEVLDAKELGLSTIDSKVIDYFNHLLFNNVYPVYNEALAEIRDHPLSTRRYMWKVEY</sequence>
<dbReference type="GO" id="GO:0006047">
    <property type="term" value="P:UDP-N-acetylglucosamine metabolic process"/>
    <property type="evidence" value="ECO:0007669"/>
    <property type="project" value="TreeGrafter"/>
</dbReference>
<keyword evidence="1" id="KW-0378">Hydrolase</keyword>
<keyword evidence="1" id="KW-0119">Carbohydrate metabolism</keyword>
<dbReference type="Pfam" id="PF01380">
    <property type="entry name" value="SIS"/>
    <property type="match status" value="1"/>
</dbReference>
<comment type="caution">
    <text evidence="3">The sequence shown here is derived from an EMBL/GenBank/DDBJ whole genome shotgun (WGS) entry which is preliminary data.</text>
</comment>
<dbReference type="CDD" id="cd05710">
    <property type="entry name" value="SIS_1"/>
    <property type="match status" value="1"/>
</dbReference>
<dbReference type="Gene3D" id="3.40.50.10490">
    <property type="entry name" value="Glucose-6-phosphate isomerase like protein, domain 1"/>
    <property type="match status" value="1"/>
</dbReference>
<dbReference type="EMBL" id="JAPRAT010000011">
    <property type="protein sequence ID" value="MCZ0703027.1"/>
    <property type="molecule type" value="Genomic_DNA"/>
</dbReference>
<dbReference type="PROSITE" id="PS51464">
    <property type="entry name" value="SIS"/>
    <property type="match status" value="1"/>
</dbReference>
<dbReference type="InterPro" id="IPR035488">
    <property type="entry name" value="FrlB_SIS"/>
</dbReference>
<reference evidence="3" key="1">
    <citation type="submission" date="2022-11" db="EMBL/GenBank/DDBJ databases">
        <title>WGS of Natronobacillus azotifigens 24KS-1, an anaerobic diazotrophic haloalkaliphile from soda-rich habitats.</title>
        <authorList>
            <person name="Sorokin D.Y."/>
            <person name="Merkel A.Y."/>
        </authorList>
    </citation>
    <scope>NUCLEOTIDE SEQUENCE</scope>
    <source>
        <strain evidence="3">24KS-1</strain>
    </source>
</reference>
<dbReference type="InterPro" id="IPR001347">
    <property type="entry name" value="SIS_dom"/>
</dbReference>
<name>A0A9J6RCF0_9BACI</name>
<dbReference type="GO" id="GO:0016787">
    <property type="term" value="F:hydrolase activity"/>
    <property type="evidence" value="ECO:0007669"/>
    <property type="project" value="UniProtKB-KW"/>
</dbReference>
<dbReference type="Proteomes" id="UP001084197">
    <property type="component" value="Unassembled WGS sequence"/>
</dbReference>
<dbReference type="EC" id="3.5.-.-" evidence="1"/>
<dbReference type="PANTHER" id="PTHR10937:SF14">
    <property type="entry name" value="FRUCTOSELYSINE 6-PHOSPHATE DEGLYCASE"/>
    <property type="match status" value="1"/>
</dbReference>
<organism evidence="3 4">
    <name type="scientific">Natronobacillus azotifigens</name>
    <dbReference type="NCBI Taxonomy" id="472978"/>
    <lineage>
        <taxon>Bacteria</taxon>
        <taxon>Bacillati</taxon>
        <taxon>Bacillota</taxon>
        <taxon>Bacilli</taxon>
        <taxon>Bacillales</taxon>
        <taxon>Bacillaceae</taxon>
        <taxon>Natronobacillus</taxon>
    </lineage>
</organism>
<keyword evidence="4" id="KW-1185">Reference proteome</keyword>
<dbReference type="Gene3D" id="1.10.10.2240">
    <property type="match status" value="1"/>
</dbReference>
<evidence type="ECO:0000256" key="1">
    <source>
        <dbReference type="PIRNR" id="PIRNR009290"/>
    </source>
</evidence>
<evidence type="ECO:0000259" key="2">
    <source>
        <dbReference type="PROSITE" id="PS51464"/>
    </source>
</evidence>
<proteinExistence type="predicted"/>
<comment type="subunit">
    <text evidence="1">Homooctamer.</text>
</comment>
<dbReference type="RefSeq" id="WP_268779797.1">
    <property type="nucleotide sequence ID" value="NZ_JAPRAT010000011.1"/>
</dbReference>
<feature type="domain" description="SIS" evidence="2">
    <location>
        <begin position="10"/>
        <end position="150"/>
    </location>
</feature>
<dbReference type="GO" id="GO:0097367">
    <property type="term" value="F:carbohydrate derivative binding"/>
    <property type="evidence" value="ECO:0007669"/>
    <property type="project" value="InterPro"/>
</dbReference>
<dbReference type="InterPro" id="IPR024713">
    <property type="entry name" value="Fructosamine_deglycase_FrlB"/>
</dbReference>
<dbReference type="GO" id="GO:0004360">
    <property type="term" value="F:glutamine-fructose-6-phosphate transaminase (isomerizing) activity"/>
    <property type="evidence" value="ECO:0007669"/>
    <property type="project" value="TreeGrafter"/>
</dbReference>
<dbReference type="Gene3D" id="3.40.50.12570">
    <property type="match status" value="1"/>
</dbReference>
<dbReference type="AlphaFoldDB" id="A0A9J6RCF0"/>
<dbReference type="PANTHER" id="PTHR10937">
    <property type="entry name" value="GLUCOSAMINE--FRUCTOSE-6-PHOSPHATE AMINOTRANSFERASE, ISOMERIZING"/>
    <property type="match status" value="1"/>
</dbReference>
<dbReference type="SUPFAM" id="SSF53697">
    <property type="entry name" value="SIS domain"/>
    <property type="match status" value="1"/>
</dbReference>